<organism evidence="2 3">
    <name type="scientific">Aspergillus udagawae</name>
    <dbReference type="NCBI Taxonomy" id="91492"/>
    <lineage>
        <taxon>Eukaryota</taxon>
        <taxon>Fungi</taxon>
        <taxon>Dikarya</taxon>
        <taxon>Ascomycota</taxon>
        <taxon>Pezizomycotina</taxon>
        <taxon>Eurotiomycetes</taxon>
        <taxon>Eurotiomycetidae</taxon>
        <taxon>Eurotiales</taxon>
        <taxon>Aspergillaceae</taxon>
        <taxon>Aspergillus</taxon>
        <taxon>Aspergillus subgen. Fumigati</taxon>
    </lineage>
</organism>
<dbReference type="Pfam" id="PF25139">
    <property type="entry name" value="LysM14_C"/>
    <property type="match status" value="1"/>
</dbReference>
<dbReference type="Proteomes" id="UP000036893">
    <property type="component" value="Unassembled WGS sequence"/>
</dbReference>
<evidence type="ECO:0000313" key="2">
    <source>
        <dbReference type="EMBL" id="GIC84384.1"/>
    </source>
</evidence>
<dbReference type="EMBL" id="BBXM02000001">
    <property type="protein sequence ID" value="GIC84384.1"/>
    <property type="molecule type" value="Genomic_DNA"/>
</dbReference>
<protein>
    <recommendedName>
        <fullName evidence="1">Secreted LysM effector LysM C-terminal domain-containing protein</fullName>
    </recommendedName>
</protein>
<dbReference type="InterPro" id="IPR057277">
    <property type="entry name" value="LysM_C"/>
</dbReference>
<evidence type="ECO:0000313" key="3">
    <source>
        <dbReference type="Proteomes" id="UP000036893"/>
    </source>
</evidence>
<dbReference type="Gene3D" id="3.40.390.10">
    <property type="entry name" value="Collagenase (Catalytic Domain)"/>
    <property type="match status" value="1"/>
</dbReference>
<feature type="domain" description="Secreted LysM effector LysM C-terminal" evidence="1">
    <location>
        <begin position="665"/>
        <end position="769"/>
    </location>
</feature>
<gene>
    <name evidence="2" type="ORF">Aud_000200</name>
</gene>
<proteinExistence type="predicted"/>
<dbReference type="GO" id="GO:0008237">
    <property type="term" value="F:metallopeptidase activity"/>
    <property type="evidence" value="ECO:0007669"/>
    <property type="project" value="InterPro"/>
</dbReference>
<accession>A0A8E0QGN3</accession>
<reference evidence="2" key="1">
    <citation type="journal article" date="2015" name="Genome Announc.">
        <title>Draft Genome Sequence of the Pathogenic Filamentous Fungus Aspergillus udagawae Strain IFM 46973T.</title>
        <authorList>
            <person name="Kusuya Y."/>
            <person name="Takahashi-Nakaguchi A."/>
            <person name="Takahashi H."/>
            <person name="Yaguchi T."/>
        </authorList>
    </citation>
    <scope>NUCLEOTIDE SEQUENCE</scope>
    <source>
        <strain evidence="2">IFM 46973</strain>
    </source>
</reference>
<reference evidence="2" key="2">
    <citation type="submission" date="2021-01" db="EMBL/GenBank/DDBJ databases">
        <title>Pan-genome distribution and transcriptional activeness of fungal secondary metabolism genes in Aspergillus section Fumigati.</title>
        <authorList>
            <person name="Takahashi H."/>
            <person name="Umemura M."/>
            <person name="Ninomiya A."/>
            <person name="Kusuya Y."/>
            <person name="Urayama S."/>
            <person name="Shimizu M."/>
            <person name="Watanabe A."/>
            <person name="Kamei K."/>
            <person name="Yaguchi T."/>
            <person name="Hagiwara D."/>
        </authorList>
    </citation>
    <scope>NUCLEOTIDE SEQUENCE</scope>
    <source>
        <strain evidence="2">IFM 46973</strain>
    </source>
</reference>
<comment type="caution">
    <text evidence="2">The sequence shown here is derived from an EMBL/GenBank/DDBJ whole genome shotgun (WGS) entry which is preliminary data.</text>
</comment>
<name>A0A8E0QGN3_9EURO</name>
<dbReference type="InterPro" id="IPR024079">
    <property type="entry name" value="MetalloPept_cat_dom_sf"/>
</dbReference>
<dbReference type="CDD" id="cd11008">
    <property type="entry name" value="M35_deuterolysin_like"/>
    <property type="match status" value="1"/>
</dbReference>
<dbReference type="GeneID" id="66987676"/>
<sequence length="771" mass="84419">MALFSDGNAAVYVNDHIVEWDSMPQTDVKGDGDISASIWFGSIAAPPGMVTIDLFVHDSLMTARKTLDITTSCDGGFNNFNAWVGSVQGSWYGPSSTSVNLKEQVCVKGKGAYDFNALCSFTCSYGYCPVSACTCEQMGVAFTKPNATGTTGYPAEGKDANYKGLCSFACNYGYYPSRRCDTTEHPMPVPTVSDFLPPACVAGTGDGAVLGLYSYVCSFGYCPINLCTCTKTGPLVQPPAQTESASMAAPGQPKKFDNLCDFTCSRGYCPPGTCISEAEQKITEAEQEIMEAIAASGYNTSNFTNFNLTILGTALISKDGCTPLQKQQIKSGWVESWEIMNYMYKVAKAGINFNEAAAVEYLGPPSMNQDQWSNYKAIYLNLATIQPGWRILDPFDWFAWKIAVRCNDPRLQCSCGRDVNTITYTVQKDPKHQVTAINFCPQYFSLQTLKDTMYWADTTHTPQEYSDLNNYYNNQALVWIHELLHINWVSTADSSENNIHHVSDIKVGYEEGNKGAMRYYTAYGPRMCKALARLGWATGLWTIQNADSLTLYAFAKYVQNALGKIYPHLPLAPAAPKSARIPFEINGLFTLYNNGTGERVLNTTLNNKLEWSLSQGVCAATDDDDGDEAASAVMTTMTTWPLVIMGQPDTHNHNHSGNGHRNRTWTMSIYSEVNCTGDSYVVEGQNLDSTSDQCLVIADLGTSDKGTSASWKWYTAGSDLYISCDQSTLTEPLPWQLTGTGVVCTAYDNSSFNDDGSQDAYTANEGCQKVG</sequence>
<dbReference type="AlphaFoldDB" id="A0A8E0QGN3"/>
<evidence type="ECO:0000259" key="1">
    <source>
        <dbReference type="Pfam" id="PF25139"/>
    </source>
</evidence>
<dbReference type="RefSeq" id="XP_043141650.1">
    <property type="nucleotide sequence ID" value="XM_043285715.1"/>
</dbReference>